<keyword evidence="5 10" id="KW-0521">NADP</keyword>
<dbReference type="Pfam" id="PF03015">
    <property type="entry name" value="Sterile"/>
    <property type="match status" value="1"/>
</dbReference>
<dbReference type="GO" id="GO:0035336">
    <property type="term" value="P:long-chain fatty-acyl-CoA metabolic process"/>
    <property type="evidence" value="ECO:0007669"/>
    <property type="project" value="TreeGrafter"/>
</dbReference>
<dbReference type="OrthoDB" id="429813at2759"/>
<evidence type="ECO:0000256" key="2">
    <source>
        <dbReference type="ARBA" id="ARBA00005928"/>
    </source>
</evidence>
<organism evidence="13 14">
    <name type="scientific">Phyllotreta striolata</name>
    <name type="common">Striped flea beetle</name>
    <name type="synonym">Crioceris striolata</name>
    <dbReference type="NCBI Taxonomy" id="444603"/>
    <lineage>
        <taxon>Eukaryota</taxon>
        <taxon>Metazoa</taxon>
        <taxon>Ecdysozoa</taxon>
        <taxon>Arthropoda</taxon>
        <taxon>Hexapoda</taxon>
        <taxon>Insecta</taxon>
        <taxon>Pterygota</taxon>
        <taxon>Neoptera</taxon>
        <taxon>Endopterygota</taxon>
        <taxon>Coleoptera</taxon>
        <taxon>Polyphaga</taxon>
        <taxon>Cucujiformia</taxon>
        <taxon>Chrysomeloidea</taxon>
        <taxon>Chrysomelidae</taxon>
        <taxon>Galerucinae</taxon>
        <taxon>Alticini</taxon>
        <taxon>Phyllotreta</taxon>
    </lineage>
</organism>
<evidence type="ECO:0000256" key="9">
    <source>
        <dbReference type="ARBA" id="ARBA00052530"/>
    </source>
</evidence>
<dbReference type="GO" id="GO:0102965">
    <property type="term" value="F:alcohol-forming long-chain fatty acyl-CoA reductase activity"/>
    <property type="evidence" value="ECO:0007669"/>
    <property type="project" value="UniProtKB-EC"/>
</dbReference>
<keyword evidence="6 10" id="KW-1133">Transmembrane helix</keyword>
<comment type="subcellular location">
    <subcellularLocation>
        <location evidence="1">Membrane</location>
        <topology evidence="1">Multi-pass membrane protein</topology>
    </subcellularLocation>
</comment>
<keyword evidence="4 10" id="KW-0812">Transmembrane</keyword>
<comment type="similarity">
    <text evidence="2 10">Belongs to the fatty acyl-CoA reductase family.</text>
</comment>
<dbReference type="CDD" id="cd05236">
    <property type="entry name" value="FAR-N_SDR_e"/>
    <property type="match status" value="1"/>
</dbReference>
<feature type="transmembrane region" description="Helical" evidence="10">
    <location>
        <begin position="357"/>
        <end position="377"/>
    </location>
</feature>
<feature type="transmembrane region" description="Helical" evidence="10">
    <location>
        <begin position="497"/>
        <end position="515"/>
    </location>
</feature>
<dbReference type="InterPro" id="IPR033640">
    <property type="entry name" value="FAR_C"/>
</dbReference>
<dbReference type="InterPro" id="IPR026055">
    <property type="entry name" value="FAR"/>
</dbReference>
<dbReference type="EC" id="1.2.1.84" evidence="10"/>
<dbReference type="InterPro" id="IPR013120">
    <property type="entry name" value="FAR_NAD-bd"/>
</dbReference>
<keyword evidence="7 10" id="KW-0443">Lipid metabolism</keyword>
<dbReference type="Proteomes" id="UP001153712">
    <property type="component" value="Chromosome 1"/>
</dbReference>
<evidence type="ECO:0000256" key="8">
    <source>
        <dbReference type="ARBA" id="ARBA00023136"/>
    </source>
</evidence>
<dbReference type="AlphaFoldDB" id="A0A9N9TJG8"/>
<name>A0A9N9TJG8_PHYSR</name>
<proteinExistence type="inferred from homology"/>
<reference evidence="13" key="1">
    <citation type="submission" date="2022-01" db="EMBL/GenBank/DDBJ databases">
        <authorList>
            <person name="King R."/>
        </authorList>
    </citation>
    <scope>NUCLEOTIDE SEQUENCE</scope>
</reference>
<sequence length="516" mass="58687">MQCSKSSSEGVKRFYKDKNIFITGGSGFVGICLLEKILRTIPDHGTIYLLMRKKRGKDIEERLDEIKKNSVFEGLLKDKSIEEVFSKVKVIAGDVGEENLGISTSDWQLLTENVQVIFHSAATLDFGDTLDMTVNINLLGTRRVTKLAKECRNLSVLVHVSSAYVNSYRTEADEVIYPLPREADELIAIVKKLNADELQKETPKLLGDHPNTYTITKHMAEHEIQKCQSIFPCTIVRPSMIVGAWKEPMPGWTISKNGPQGFMMGAAKGVIRRLPVAKELIYDYIPVDIVINNLIAAGFYTGVTKPSKVSIYHATSSTRLPFHWADVEHKFNVYLHNWPLKSAVWYPHMKFLPSITWYKISALFVHFFPAIILDTVARLTGGRPILVKLHKNVNKSLGMLSKFIFSEWKFHSNKTDELQKWLNQSDRETFNISLEGLIWCDYFGDLAKGSRVYLNKEPMKNLSKAKTKDNILLGVHVLWQVLLFSLLWFVFASFTGMTMSSSAFFVPICYILFNLL</sequence>
<comment type="catalytic activity">
    <reaction evidence="9 10">
        <text>a long-chain fatty acyl-CoA + 2 NADPH + 2 H(+) = a long-chain primary fatty alcohol + 2 NADP(+) + CoA</text>
        <dbReference type="Rhea" id="RHEA:52716"/>
        <dbReference type="ChEBI" id="CHEBI:15378"/>
        <dbReference type="ChEBI" id="CHEBI:57287"/>
        <dbReference type="ChEBI" id="CHEBI:57783"/>
        <dbReference type="ChEBI" id="CHEBI:58349"/>
        <dbReference type="ChEBI" id="CHEBI:77396"/>
        <dbReference type="ChEBI" id="CHEBI:83139"/>
        <dbReference type="EC" id="1.2.1.84"/>
    </reaction>
</comment>
<evidence type="ECO:0000259" key="11">
    <source>
        <dbReference type="Pfam" id="PF03015"/>
    </source>
</evidence>
<dbReference type="GO" id="GO:0016020">
    <property type="term" value="C:membrane"/>
    <property type="evidence" value="ECO:0007669"/>
    <property type="project" value="UniProtKB-SubCell"/>
</dbReference>
<dbReference type="GO" id="GO:0080019">
    <property type="term" value="F:alcohol-forming very long-chain fatty acyl-CoA reductase activity"/>
    <property type="evidence" value="ECO:0007669"/>
    <property type="project" value="InterPro"/>
</dbReference>
<keyword evidence="3 10" id="KW-0444">Lipid biosynthesis</keyword>
<dbReference type="PANTHER" id="PTHR11011">
    <property type="entry name" value="MALE STERILITY PROTEIN 2-RELATED"/>
    <property type="match status" value="1"/>
</dbReference>
<gene>
    <name evidence="13" type="ORF">PHYEVI_LOCUS1478</name>
</gene>
<dbReference type="FunFam" id="3.40.50.720:FF:000143">
    <property type="entry name" value="Fatty acyl-CoA reductase"/>
    <property type="match status" value="1"/>
</dbReference>
<feature type="domain" description="Fatty acyl-CoA reductase C-terminal" evidence="11">
    <location>
        <begin position="366"/>
        <end position="457"/>
    </location>
</feature>
<keyword evidence="14" id="KW-1185">Reference proteome</keyword>
<evidence type="ECO:0000313" key="14">
    <source>
        <dbReference type="Proteomes" id="UP001153712"/>
    </source>
</evidence>
<dbReference type="Pfam" id="PF07993">
    <property type="entry name" value="NAD_binding_4"/>
    <property type="match status" value="1"/>
</dbReference>
<dbReference type="GO" id="GO:0005777">
    <property type="term" value="C:peroxisome"/>
    <property type="evidence" value="ECO:0007669"/>
    <property type="project" value="TreeGrafter"/>
</dbReference>
<protein>
    <recommendedName>
        <fullName evidence="10">Fatty acyl-CoA reductase</fullName>
        <ecNumber evidence="10">1.2.1.84</ecNumber>
    </recommendedName>
</protein>
<evidence type="ECO:0000256" key="1">
    <source>
        <dbReference type="ARBA" id="ARBA00004141"/>
    </source>
</evidence>
<evidence type="ECO:0000259" key="12">
    <source>
        <dbReference type="Pfam" id="PF07993"/>
    </source>
</evidence>
<evidence type="ECO:0000313" key="13">
    <source>
        <dbReference type="EMBL" id="CAG9855018.1"/>
    </source>
</evidence>
<dbReference type="PANTHER" id="PTHR11011:SF45">
    <property type="entry name" value="FATTY ACYL-COA REDUCTASE CG8306-RELATED"/>
    <property type="match status" value="1"/>
</dbReference>
<dbReference type="EMBL" id="OU900094">
    <property type="protein sequence ID" value="CAG9855018.1"/>
    <property type="molecule type" value="Genomic_DNA"/>
</dbReference>
<comment type="function">
    <text evidence="10">Catalyzes the reduction of fatty acyl-CoA to fatty alcohols.</text>
</comment>
<feature type="transmembrane region" description="Helical" evidence="10">
    <location>
        <begin position="471"/>
        <end position="491"/>
    </location>
</feature>
<evidence type="ECO:0000256" key="4">
    <source>
        <dbReference type="ARBA" id="ARBA00022692"/>
    </source>
</evidence>
<dbReference type="CDD" id="cd09071">
    <property type="entry name" value="FAR_C"/>
    <property type="match status" value="1"/>
</dbReference>
<evidence type="ECO:0000256" key="7">
    <source>
        <dbReference type="ARBA" id="ARBA00023098"/>
    </source>
</evidence>
<keyword evidence="8 10" id="KW-0472">Membrane</keyword>
<dbReference type="InterPro" id="IPR036291">
    <property type="entry name" value="NAD(P)-bd_dom_sf"/>
</dbReference>
<feature type="domain" description="Thioester reductase (TE)" evidence="12">
    <location>
        <begin position="22"/>
        <end position="293"/>
    </location>
</feature>
<evidence type="ECO:0000256" key="5">
    <source>
        <dbReference type="ARBA" id="ARBA00022857"/>
    </source>
</evidence>
<accession>A0A9N9TJG8</accession>
<dbReference type="SUPFAM" id="SSF51735">
    <property type="entry name" value="NAD(P)-binding Rossmann-fold domains"/>
    <property type="match status" value="1"/>
</dbReference>
<evidence type="ECO:0000256" key="3">
    <source>
        <dbReference type="ARBA" id="ARBA00022516"/>
    </source>
</evidence>
<dbReference type="Gene3D" id="3.40.50.720">
    <property type="entry name" value="NAD(P)-binding Rossmann-like Domain"/>
    <property type="match status" value="1"/>
</dbReference>
<keyword evidence="10" id="KW-0560">Oxidoreductase</keyword>
<evidence type="ECO:0000256" key="10">
    <source>
        <dbReference type="RuleBase" id="RU363097"/>
    </source>
</evidence>
<evidence type="ECO:0000256" key="6">
    <source>
        <dbReference type="ARBA" id="ARBA00022989"/>
    </source>
</evidence>